<dbReference type="InterPro" id="IPR013471">
    <property type="entry name" value="RNase_Z/BN"/>
</dbReference>
<dbReference type="NCBIfam" id="NF000805">
    <property type="entry name" value="PRK00055.2-3"/>
    <property type="match status" value="1"/>
</dbReference>
<protein>
    <recommendedName>
        <fullName evidence="8">Ribonuclease Z</fullName>
        <shortName evidence="8">RNase Z</shortName>
        <ecNumber evidence="8">3.1.26.11</ecNumber>
    </recommendedName>
    <alternativeName>
        <fullName evidence="8">tRNA 3 endonuclease</fullName>
    </alternativeName>
    <alternativeName>
        <fullName evidence="8">tRNase Z</fullName>
    </alternativeName>
</protein>
<sequence length="308" mass="33493">MSVRELVVLGTSSAVPTRRRNHNGYFLRWDRHGVVFDPGEGTQRQLRLAGLSAHDITRICVTHMHGDHALGVPGLVQRIARDQVAHPVLAAFPASGRRYWDRLRHATAFGDTDVIVEQPVSGARALLEGEDDLVVTALPLRHRIDTYGYRLAEPDGWRMLPERLAERGVTGPAVGVLQREGEVRNAAGERVLLADCAEPRPGQVFAFVMDTAPCANAVRLAEGADLLVAESTYLEAEAALAADYLHLTAGQAGRIAARAGVRTLVLTHISERYEAGDDARFVAEAAAEFGGEVVLAADLDRIPVPRRR</sequence>
<evidence type="ECO:0000256" key="8">
    <source>
        <dbReference type="HAMAP-Rule" id="MF_01818"/>
    </source>
</evidence>
<feature type="domain" description="Metallo-beta-lactamase" evidence="9">
    <location>
        <begin position="19"/>
        <end position="117"/>
    </location>
</feature>
<keyword evidence="7 8" id="KW-0862">Zinc</keyword>
<dbReference type="AlphaFoldDB" id="A0A2T0PXU3"/>
<feature type="binding site" evidence="8">
    <location>
        <position position="63"/>
    </location>
    <ligand>
        <name>Zn(2+)</name>
        <dbReference type="ChEBI" id="CHEBI:29105"/>
        <label>1</label>
        <note>catalytic</note>
    </ligand>
</feature>
<comment type="caution">
    <text evidence="10">The sequence shown here is derived from an EMBL/GenBank/DDBJ whole genome shotgun (WGS) entry which is preliminary data.</text>
</comment>
<feature type="active site" description="Proton acceptor" evidence="8">
    <location>
        <position position="67"/>
    </location>
</feature>
<comment type="subunit">
    <text evidence="1 8">Homodimer.</text>
</comment>
<comment type="function">
    <text evidence="8">Zinc phosphodiesterase, which displays some tRNA 3'-processing endonuclease activity. Probably involved in tRNA maturation, by removing a 3'-trailer from precursor tRNA.</text>
</comment>
<evidence type="ECO:0000256" key="7">
    <source>
        <dbReference type="ARBA" id="ARBA00022833"/>
    </source>
</evidence>
<dbReference type="Gene3D" id="3.60.15.10">
    <property type="entry name" value="Ribonuclease Z/Hydroxyacylglutathione hydrolase-like"/>
    <property type="match status" value="1"/>
</dbReference>
<comment type="similarity">
    <text evidence="8">Belongs to the RNase Z family.</text>
</comment>
<dbReference type="HAMAP" id="MF_01818">
    <property type="entry name" value="RNase_Z_BN"/>
    <property type="match status" value="1"/>
</dbReference>
<feature type="binding site" evidence="8">
    <location>
        <position position="142"/>
    </location>
    <ligand>
        <name>Zn(2+)</name>
        <dbReference type="ChEBI" id="CHEBI:29105"/>
        <label>1</label>
        <note>catalytic</note>
    </ligand>
</feature>
<reference evidence="10 11" key="1">
    <citation type="submission" date="2018-03" db="EMBL/GenBank/DDBJ databases">
        <title>Genomic Encyclopedia of Archaeal and Bacterial Type Strains, Phase II (KMG-II): from individual species to whole genera.</title>
        <authorList>
            <person name="Goeker M."/>
        </authorList>
    </citation>
    <scope>NUCLEOTIDE SEQUENCE [LARGE SCALE GENOMIC DNA]</scope>
    <source>
        <strain evidence="10 11">DSM 45601</strain>
    </source>
</reference>
<proteinExistence type="inferred from homology"/>
<dbReference type="EC" id="3.1.26.11" evidence="8"/>
<dbReference type="InterPro" id="IPR001279">
    <property type="entry name" value="Metallo-B-lactamas"/>
</dbReference>
<dbReference type="OrthoDB" id="9800940at2"/>
<feature type="binding site" evidence="8">
    <location>
        <position position="67"/>
    </location>
    <ligand>
        <name>Zn(2+)</name>
        <dbReference type="ChEBI" id="CHEBI:29105"/>
        <label>2</label>
        <note>catalytic</note>
    </ligand>
</feature>
<evidence type="ECO:0000259" key="9">
    <source>
        <dbReference type="Pfam" id="PF00753"/>
    </source>
</evidence>
<feature type="binding site" evidence="8">
    <location>
        <position position="210"/>
    </location>
    <ligand>
        <name>Zn(2+)</name>
        <dbReference type="ChEBI" id="CHEBI:29105"/>
        <label>1</label>
        <note>catalytic</note>
    </ligand>
</feature>
<gene>
    <name evidence="8" type="primary">rnz</name>
    <name evidence="10" type="ORF">CLV72_108361</name>
</gene>
<comment type="cofactor">
    <cofactor evidence="8">
        <name>Zn(2+)</name>
        <dbReference type="ChEBI" id="CHEBI:29105"/>
    </cofactor>
    <text evidence="8">Binds 2 Zn(2+) ions.</text>
</comment>
<keyword evidence="5 8" id="KW-0255">Endonuclease</keyword>
<keyword evidence="6 8" id="KW-0378">Hydrolase</keyword>
<dbReference type="PANTHER" id="PTHR46018:SF2">
    <property type="entry name" value="ZINC PHOSPHODIESTERASE ELAC PROTEIN 1"/>
    <property type="match status" value="1"/>
</dbReference>
<keyword evidence="2 8" id="KW-0819">tRNA processing</keyword>
<dbReference type="SUPFAM" id="SSF56281">
    <property type="entry name" value="Metallo-hydrolase/oxidoreductase"/>
    <property type="match status" value="1"/>
</dbReference>
<dbReference type="InterPro" id="IPR036866">
    <property type="entry name" value="RibonucZ/Hydroxyglut_hydro"/>
</dbReference>
<evidence type="ECO:0000256" key="6">
    <source>
        <dbReference type="ARBA" id="ARBA00022801"/>
    </source>
</evidence>
<dbReference type="Proteomes" id="UP000237846">
    <property type="component" value="Unassembled WGS sequence"/>
</dbReference>
<feature type="binding site" evidence="8">
    <location>
        <position position="210"/>
    </location>
    <ligand>
        <name>Zn(2+)</name>
        <dbReference type="ChEBI" id="CHEBI:29105"/>
        <label>2</label>
        <note>catalytic</note>
    </ligand>
</feature>
<keyword evidence="4 8" id="KW-0479">Metal-binding</keyword>
<evidence type="ECO:0000313" key="11">
    <source>
        <dbReference type="Proteomes" id="UP000237846"/>
    </source>
</evidence>
<feature type="binding site" evidence="8">
    <location>
        <position position="68"/>
    </location>
    <ligand>
        <name>Zn(2+)</name>
        <dbReference type="ChEBI" id="CHEBI:29105"/>
        <label>2</label>
        <note>catalytic</note>
    </ligand>
</feature>
<evidence type="ECO:0000256" key="5">
    <source>
        <dbReference type="ARBA" id="ARBA00022759"/>
    </source>
</evidence>
<evidence type="ECO:0000256" key="2">
    <source>
        <dbReference type="ARBA" id="ARBA00022694"/>
    </source>
</evidence>
<dbReference type="PANTHER" id="PTHR46018">
    <property type="entry name" value="ZINC PHOSPHODIESTERASE ELAC PROTEIN 1"/>
    <property type="match status" value="1"/>
</dbReference>
<keyword evidence="11" id="KW-1185">Reference proteome</keyword>
<evidence type="ECO:0000256" key="4">
    <source>
        <dbReference type="ARBA" id="ARBA00022723"/>
    </source>
</evidence>
<dbReference type="GO" id="GO:0008270">
    <property type="term" value="F:zinc ion binding"/>
    <property type="evidence" value="ECO:0007669"/>
    <property type="project" value="UniProtKB-UniRule"/>
</dbReference>
<feature type="binding site" evidence="8">
    <location>
        <position position="65"/>
    </location>
    <ligand>
        <name>Zn(2+)</name>
        <dbReference type="ChEBI" id="CHEBI:29105"/>
        <label>1</label>
        <note>catalytic</note>
    </ligand>
</feature>
<dbReference type="GO" id="GO:0042781">
    <property type="term" value="F:3'-tRNA processing endoribonuclease activity"/>
    <property type="evidence" value="ECO:0007669"/>
    <property type="project" value="UniProtKB-UniRule"/>
</dbReference>
<keyword evidence="3 8" id="KW-0540">Nuclease</keyword>
<organism evidence="10 11">
    <name type="scientific">Allonocardiopsis opalescens</name>
    <dbReference type="NCBI Taxonomy" id="1144618"/>
    <lineage>
        <taxon>Bacteria</taxon>
        <taxon>Bacillati</taxon>
        <taxon>Actinomycetota</taxon>
        <taxon>Actinomycetes</taxon>
        <taxon>Streptosporangiales</taxon>
        <taxon>Allonocardiopsis</taxon>
    </lineage>
</organism>
<feature type="binding site" evidence="8">
    <location>
        <position position="268"/>
    </location>
    <ligand>
        <name>Zn(2+)</name>
        <dbReference type="ChEBI" id="CHEBI:29105"/>
        <label>2</label>
        <note>catalytic</note>
    </ligand>
</feature>
<comment type="catalytic activity">
    <reaction evidence="8">
        <text>Endonucleolytic cleavage of RNA, removing extra 3' nucleotides from tRNA precursor, generating 3' termini of tRNAs. A 3'-hydroxy group is left at the tRNA terminus and a 5'-phosphoryl group is left at the trailer molecule.</text>
        <dbReference type="EC" id="3.1.26.11"/>
    </reaction>
</comment>
<dbReference type="Pfam" id="PF00753">
    <property type="entry name" value="Lactamase_B"/>
    <property type="match status" value="1"/>
</dbReference>
<accession>A0A2T0PXU3</accession>
<dbReference type="CDD" id="cd07717">
    <property type="entry name" value="RNaseZ_ZiPD-like_MBL-fold"/>
    <property type="match status" value="1"/>
</dbReference>
<evidence type="ECO:0000256" key="3">
    <source>
        <dbReference type="ARBA" id="ARBA00022722"/>
    </source>
</evidence>
<evidence type="ECO:0000313" key="10">
    <source>
        <dbReference type="EMBL" id="PRX96352.1"/>
    </source>
</evidence>
<name>A0A2T0PXU3_9ACTN</name>
<dbReference type="RefSeq" id="WP_106251245.1">
    <property type="nucleotide sequence ID" value="NZ_PVZC01000008.1"/>
</dbReference>
<dbReference type="EMBL" id="PVZC01000008">
    <property type="protein sequence ID" value="PRX96352.1"/>
    <property type="molecule type" value="Genomic_DNA"/>
</dbReference>
<evidence type="ECO:0000256" key="1">
    <source>
        <dbReference type="ARBA" id="ARBA00011738"/>
    </source>
</evidence>